<name>M1PDN5_DESSD</name>
<dbReference type="HOGENOM" id="CLU_026228_5_1_7"/>
<dbReference type="PANTHER" id="PTHR30570">
    <property type="entry name" value="PERIPLASMIC PHOSPHATE BINDING COMPONENT OF PHOSPHATE ABC TRANSPORTER"/>
    <property type="match status" value="1"/>
</dbReference>
<keyword evidence="4" id="KW-1185">Reference proteome</keyword>
<dbReference type="InterPro" id="IPR050811">
    <property type="entry name" value="Phosphate_ABC_transporter"/>
</dbReference>
<evidence type="ECO:0000259" key="2">
    <source>
        <dbReference type="Pfam" id="PF12849"/>
    </source>
</evidence>
<dbReference type="PATRIC" id="fig|1167006.5.peg.1402"/>
<proteinExistence type="predicted"/>
<organism evidence="3 4">
    <name type="scientific">Desulfocapsa sulfexigens (strain DSM 10523 / SB164P1)</name>
    <dbReference type="NCBI Taxonomy" id="1167006"/>
    <lineage>
        <taxon>Bacteria</taxon>
        <taxon>Pseudomonadati</taxon>
        <taxon>Thermodesulfobacteriota</taxon>
        <taxon>Desulfobulbia</taxon>
        <taxon>Desulfobulbales</taxon>
        <taxon>Desulfocapsaceae</taxon>
        <taxon>Desulfocapsa</taxon>
    </lineage>
</organism>
<protein>
    <submittedName>
        <fullName evidence="3">ABC-type phosphate transport system, periplasmic component</fullName>
    </submittedName>
</protein>
<dbReference type="Proteomes" id="UP000011721">
    <property type="component" value="Chromosome"/>
</dbReference>
<accession>M1PDN5</accession>
<evidence type="ECO:0000313" key="4">
    <source>
        <dbReference type="Proteomes" id="UP000011721"/>
    </source>
</evidence>
<dbReference type="EMBL" id="CP003985">
    <property type="protein sequence ID" value="AGF77835.1"/>
    <property type="molecule type" value="Genomic_DNA"/>
</dbReference>
<sequence length="287" mass="32090">MNTMLHVFVLFFTAAFFFFFNAAVYASPPIKAAGCKTEYFLIQDLARGYKSKTAGIVIPQKTGNKVAIKLLTAQQVDFAFTCKPQDNLIKKFNISPEITQNWKSFIIANDPIIVVIHRENGIISLTLEQLSGIFSGKIKNWKEIGGIETPIQVAYLDKTVESGVLTLFKELVPDSENNTTKQVKLRPDAFQAAGPKQLGAYVAQNPGGISFMALSSYRRRYGSKVNINGVPPNRETIKDGSYPLTVTYHIIYDKRKEETLKSFLGYIQSQEGISIINQGFISRTENR</sequence>
<evidence type="ECO:0000313" key="3">
    <source>
        <dbReference type="EMBL" id="AGF77835.1"/>
    </source>
</evidence>
<dbReference type="Pfam" id="PF12849">
    <property type="entry name" value="PBP_like_2"/>
    <property type="match status" value="1"/>
</dbReference>
<gene>
    <name evidence="3" type="ordered locus">UWK_01272</name>
</gene>
<dbReference type="AlphaFoldDB" id="M1PDN5"/>
<keyword evidence="1" id="KW-0732">Signal</keyword>
<feature type="domain" description="PBP" evidence="2">
    <location>
        <begin position="30"/>
        <end position="271"/>
    </location>
</feature>
<dbReference type="PANTHER" id="PTHR30570:SF1">
    <property type="entry name" value="PHOSPHATE-BINDING PROTEIN PSTS"/>
    <property type="match status" value="1"/>
</dbReference>
<dbReference type="OrthoDB" id="5506472at2"/>
<dbReference type="RefSeq" id="WP_015403527.1">
    <property type="nucleotide sequence ID" value="NC_020304.1"/>
</dbReference>
<dbReference type="SUPFAM" id="SSF53850">
    <property type="entry name" value="Periplasmic binding protein-like II"/>
    <property type="match status" value="1"/>
</dbReference>
<dbReference type="KEGG" id="dsf:UWK_01272"/>
<evidence type="ECO:0000256" key="1">
    <source>
        <dbReference type="ARBA" id="ARBA00022729"/>
    </source>
</evidence>
<dbReference type="Gene3D" id="3.40.190.10">
    <property type="entry name" value="Periplasmic binding protein-like II"/>
    <property type="match status" value="2"/>
</dbReference>
<dbReference type="InterPro" id="IPR024370">
    <property type="entry name" value="PBP_domain"/>
</dbReference>
<reference evidence="4" key="1">
    <citation type="journal article" date="2013" name="Stand. Genomic Sci.">
        <title>Complete genome sequence of Desulfocapsa sulfexigens, a marine deltaproteobacterium specialized in disproportionating inorganic sulfur compounds.</title>
        <authorList>
            <person name="Finster K.W."/>
            <person name="Kjeldsen K.U."/>
            <person name="Kube M."/>
            <person name="Reinhardt R."/>
            <person name="Mussmann M."/>
            <person name="Amann R."/>
            <person name="Schreiber L."/>
        </authorList>
    </citation>
    <scope>NUCLEOTIDE SEQUENCE [LARGE SCALE GENOMIC DNA]</scope>
    <source>
        <strain evidence="4">DSM 10523 / SB164P1</strain>
    </source>
</reference>
<dbReference type="STRING" id="1167006.UWK_01272"/>
<dbReference type="eggNOG" id="COG0226">
    <property type="taxonomic scope" value="Bacteria"/>
</dbReference>